<evidence type="ECO:0000256" key="4">
    <source>
        <dbReference type="ARBA" id="ARBA00023235"/>
    </source>
</evidence>
<accession>A0A1M5UBW4</accession>
<evidence type="ECO:0000259" key="8">
    <source>
        <dbReference type="SMART" id="SM00922"/>
    </source>
</evidence>
<keyword evidence="3 6" id="KW-0460">Magnesium</keyword>
<dbReference type="Gene3D" id="3.30.390.10">
    <property type="entry name" value="Enolase-like, N-terminal domain"/>
    <property type="match status" value="1"/>
</dbReference>
<dbReference type="GO" id="GO:0000287">
    <property type="term" value="F:magnesium ion binding"/>
    <property type="evidence" value="ECO:0007669"/>
    <property type="project" value="UniProtKB-ARBA"/>
</dbReference>
<dbReference type="RefSeq" id="WP_073337999.1">
    <property type="nucleotide sequence ID" value="NZ_FQXM01000007.1"/>
</dbReference>
<dbReference type="InterPro" id="IPR029017">
    <property type="entry name" value="Enolase-like_N"/>
</dbReference>
<keyword evidence="4 7" id="KW-0413">Isomerase</keyword>
<feature type="active site" description="Proton acceptor; specific for (R)-substrate epimerization" evidence="5">
    <location>
        <position position="161"/>
    </location>
</feature>
<dbReference type="PANTHER" id="PTHR48073">
    <property type="entry name" value="O-SUCCINYLBENZOATE SYNTHASE-RELATED"/>
    <property type="match status" value="1"/>
</dbReference>
<dbReference type="InterPro" id="IPR029065">
    <property type="entry name" value="Enolase_C-like"/>
</dbReference>
<dbReference type="SFLD" id="SFLDF00009">
    <property type="entry name" value="o-succinylbenzoate_synthase"/>
    <property type="match status" value="1"/>
</dbReference>
<dbReference type="EMBL" id="FQXM01000007">
    <property type="protein sequence ID" value="SHH60457.1"/>
    <property type="molecule type" value="Genomic_DNA"/>
</dbReference>
<feature type="binding site" evidence="6">
    <location>
        <position position="217"/>
    </location>
    <ligand>
        <name>Mg(2+)</name>
        <dbReference type="ChEBI" id="CHEBI:18420"/>
    </ligand>
</feature>
<evidence type="ECO:0000313" key="9">
    <source>
        <dbReference type="EMBL" id="SHH60457.1"/>
    </source>
</evidence>
<evidence type="ECO:0000256" key="2">
    <source>
        <dbReference type="ARBA" id="ARBA00022723"/>
    </source>
</evidence>
<feature type="active site" description="Proton acceptor; specific for (S)-substrate epimerization" evidence="5">
    <location>
        <position position="266"/>
    </location>
</feature>
<feature type="binding site" evidence="6">
    <location>
        <position position="242"/>
    </location>
    <ligand>
        <name>Mg(2+)</name>
        <dbReference type="ChEBI" id="CHEBI:18420"/>
    </ligand>
</feature>
<dbReference type="SUPFAM" id="SSF51604">
    <property type="entry name" value="Enolase C-terminal domain-like"/>
    <property type="match status" value="1"/>
</dbReference>
<evidence type="ECO:0000256" key="1">
    <source>
        <dbReference type="ARBA" id="ARBA00008031"/>
    </source>
</evidence>
<dbReference type="InterPro" id="IPR013342">
    <property type="entry name" value="Mandelate_racemase_C"/>
</dbReference>
<dbReference type="GO" id="GO:0006518">
    <property type="term" value="P:peptide metabolic process"/>
    <property type="evidence" value="ECO:0007669"/>
    <property type="project" value="UniProtKB-ARBA"/>
</dbReference>
<dbReference type="EC" id="5.1.1.-" evidence="7"/>
<gene>
    <name evidence="9" type="ORF">SAMN02745207_01697</name>
</gene>
<evidence type="ECO:0000256" key="5">
    <source>
        <dbReference type="PIRSR" id="PIRSR634603-1"/>
    </source>
</evidence>
<dbReference type="Proteomes" id="UP000184447">
    <property type="component" value="Unassembled WGS sequence"/>
</dbReference>
<dbReference type="PANTHER" id="PTHR48073:SF2">
    <property type="entry name" value="O-SUCCINYLBENZOATE SYNTHASE"/>
    <property type="match status" value="1"/>
</dbReference>
<dbReference type="STRING" id="1121316.SAMN02745207_01697"/>
<reference evidence="9 10" key="1">
    <citation type="submission" date="2016-11" db="EMBL/GenBank/DDBJ databases">
        <authorList>
            <person name="Jaros S."/>
            <person name="Januszkiewicz K."/>
            <person name="Wedrychowicz H."/>
        </authorList>
    </citation>
    <scope>NUCLEOTIDE SEQUENCE [LARGE SCALE GENOMIC DNA]</scope>
    <source>
        <strain evidence="9 10">DSM 8605</strain>
    </source>
</reference>
<comment type="cofactor">
    <cofactor evidence="6 7">
        <name>Mg(2+)</name>
        <dbReference type="ChEBI" id="CHEBI:18420"/>
    </cofactor>
    <text evidence="6 7">Binds 1 Mg(2+) ion per subunit.</text>
</comment>
<evidence type="ECO:0000313" key="10">
    <source>
        <dbReference type="Proteomes" id="UP000184447"/>
    </source>
</evidence>
<dbReference type="InterPro" id="IPR034603">
    <property type="entry name" value="Dipeptide_epimerase"/>
</dbReference>
<evidence type="ECO:0000256" key="6">
    <source>
        <dbReference type="PIRSR" id="PIRSR634603-3"/>
    </source>
</evidence>
<dbReference type="Pfam" id="PF13378">
    <property type="entry name" value="MR_MLE_C"/>
    <property type="match status" value="1"/>
</dbReference>
<organism evidence="9 10">
    <name type="scientific">Clostridium grantii DSM 8605</name>
    <dbReference type="NCBI Taxonomy" id="1121316"/>
    <lineage>
        <taxon>Bacteria</taxon>
        <taxon>Bacillati</taxon>
        <taxon>Bacillota</taxon>
        <taxon>Clostridia</taxon>
        <taxon>Eubacteriales</taxon>
        <taxon>Clostridiaceae</taxon>
        <taxon>Clostridium</taxon>
    </lineage>
</organism>
<evidence type="ECO:0000256" key="3">
    <source>
        <dbReference type="ARBA" id="ARBA00022842"/>
    </source>
</evidence>
<keyword evidence="10" id="KW-1185">Reference proteome</keyword>
<dbReference type="SUPFAM" id="SSF54826">
    <property type="entry name" value="Enolase N-terminal domain-like"/>
    <property type="match status" value="1"/>
</dbReference>
<dbReference type="FunFam" id="3.30.390.10:FF:000009">
    <property type="entry name" value="Hydrophobic dipeptide epimerase"/>
    <property type="match status" value="1"/>
</dbReference>
<protein>
    <recommendedName>
        <fullName evidence="7">Dipeptide epimerase</fullName>
        <ecNumber evidence="7">5.1.1.-</ecNumber>
    </recommendedName>
</protein>
<dbReference type="SFLD" id="SFLDG00180">
    <property type="entry name" value="muconate_cycloisomerase"/>
    <property type="match status" value="1"/>
</dbReference>
<dbReference type="InterPro" id="IPR013341">
    <property type="entry name" value="Mandelate_racemase_N_dom"/>
</dbReference>
<dbReference type="SFLD" id="SFLDS00001">
    <property type="entry name" value="Enolase"/>
    <property type="match status" value="1"/>
</dbReference>
<evidence type="ECO:0000256" key="7">
    <source>
        <dbReference type="RuleBase" id="RU366006"/>
    </source>
</evidence>
<sequence>MKITDIKIGKIKIPMNKSFKTIITTVSEISEIVIKVITDTDEIGIGSATPTPEITGDTEESIIAAIKVITPKLIGQDIDNMEEIMSIIDKGIIDNSSAKAAIDMGIYDLFGKKYNIPLHKYFGGNKASVITGITISVGTIEEMVKESLEAVRNGFQYLKIKVGDNPIVDLNRVKAIRQAVRKDTKLIVDANQGWTPKEAVKIINKFEDLELNIELIEQPVKSWDIDGLKFVTDRVLIPILADESVHNINDALNIIEKRAANCINVKLMKCGGFHNAIKILNLAEMAGIECMMGCMVESKIGVTAAANFALAKKNITKTDLDMLLSYENDPIEGGVTFNGEEIYANDSPGLGIIEVHGWKEI</sequence>
<proteinExistence type="inferred from homology"/>
<dbReference type="Pfam" id="PF02746">
    <property type="entry name" value="MR_MLE_N"/>
    <property type="match status" value="1"/>
</dbReference>
<dbReference type="OrthoDB" id="9775391at2"/>
<feature type="binding site" evidence="6">
    <location>
        <position position="189"/>
    </location>
    <ligand>
        <name>Mg(2+)</name>
        <dbReference type="ChEBI" id="CHEBI:18420"/>
    </ligand>
</feature>
<dbReference type="AlphaFoldDB" id="A0A1M5UBW4"/>
<dbReference type="CDD" id="cd03319">
    <property type="entry name" value="L-Ala-DL-Glu_epimerase"/>
    <property type="match status" value="1"/>
</dbReference>
<dbReference type="GO" id="GO:0016855">
    <property type="term" value="F:racemase and epimerase activity, acting on amino acids and derivatives"/>
    <property type="evidence" value="ECO:0007669"/>
    <property type="project" value="UniProtKB-UniRule"/>
</dbReference>
<dbReference type="Gene3D" id="3.20.20.120">
    <property type="entry name" value="Enolase-like C-terminal domain"/>
    <property type="match status" value="1"/>
</dbReference>
<feature type="domain" description="Mandelate racemase/muconate lactonizing enzyme C-terminal" evidence="8">
    <location>
        <begin position="140"/>
        <end position="238"/>
    </location>
</feature>
<keyword evidence="2 6" id="KW-0479">Metal-binding</keyword>
<name>A0A1M5UBW4_9CLOT</name>
<dbReference type="InterPro" id="IPR036849">
    <property type="entry name" value="Enolase-like_C_sf"/>
</dbReference>
<comment type="similarity">
    <text evidence="1 7">Belongs to the mandelate racemase/muconate lactonizing enzyme family.</text>
</comment>
<dbReference type="SMART" id="SM00922">
    <property type="entry name" value="MR_MLE"/>
    <property type="match status" value="1"/>
</dbReference>